<protein>
    <submittedName>
        <fullName evidence="1">Uncharacterized protein</fullName>
    </submittedName>
</protein>
<dbReference type="KEGG" id="hfv:R50_2347"/>
<keyword evidence="2" id="KW-1185">Reference proteome</keyword>
<dbReference type="Proteomes" id="UP000503399">
    <property type="component" value="Chromosome"/>
</dbReference>
<organism evidence="1 2">
    <name type="scientific">Candidatus Hydrogenisulfobacillus filiaventi</name>
    <dbReference type="NCBI Taxonomy" id="2707344"/>
    <lineage>
        <taxon>Bacteria</taxon>
        <taxon>Bacillati</taxon>
        <taxon>Bacillota</taxon>
        <taxon>Clostridia</taxon>
        <taxon>Eubacteriales</taxon>
        <taxon>Clostridiales Family XVII. Incertae Sedis</taxon>
        <taxon>Candidatus Hydrogenisulfobacillus</taxon>
    </lineage>
</organism>
<dbReference type="InterPro" id="IPR019254">
    <property type="entry name" value="DUF2250"/>
</dbReference>
<dbReference type="Pfam" id="PF10007">
    <property type="entry name" value="DUF2250"/>
    <property type="match status" value="1"/>
</dbReference>
<evidence type="ECO:0000313" key="2">
    <source>
        <dbReference type="Proteomes" id="UP000503399"/>
    </source>
</evidence>
<name>A0A6F8ZJK7_9FIRM</name>
<dbReference type="AlphaFoldDB" id="A0A6F8ZJK7"/>
<accession>A0A6F8ZJK7</accession>
<proteinExistence type="predicted"/>
<evidence type="ECO:0000313" key="1">
    <source>
        <dbReference type="EMBL" id="CAB1129844.1"/>
    </source>
</evidence>
<sequence length="125" mass="14460">MTVARDASDLEYWRAFFQEHPLAYQVLKHTWTYGPDTPTIIRKRLLGHRSGVGVEVIREAYALLLEAGLVERMPGKELDRNQLTSSVKKTLKRRAKYHTPRKTHTYYRLSRTGELVARALIHAEG</sequence>
<gene>
    <name evidence="1" type="ORF">R50_2347</name>
</gene>
<reference evidence="1 2" key="1">
    <citation type="submission" date="2020-02" db="EMBL/GenBank/DDBJ databases">
        <authorList>
            <person name="Hogendoorn C."/>
        </authorList>
    </citation>
    <scope>NUCLEOTIDE SEQUENCE [LARGE SCALE GENOMIC DNA]</scope>
    <source>
        <strain evidence="1">R501</strain>
    </source>
</reference>
<dbReference type="EMBL" id="LR778114">
    <property type="protein sequence ID" value="CAB1129844.1"/>
    <property type="molecule type" value="Genomic_DNA"/>
</dbReference>